<feature type="domain" description="HMA" evidence="12">
    <location>
        <begin position="47"/>
        <end position="113"/>
    </location>
</feature>
<dbReference type="FunFam" id="3.30.70.100:FF:000005">
    <property type="entry name" value="Copper-exporting P-type ATPase A"/>
    <property type="match status" value="1"/>
</dbReference>
<keyword evidence="14" id="KW-1185">Reference proteome</keyword>
<dbReference type="Gene3D" id="2.70.150.10">
    <property type="entry name" value="Calcium-transporting ATPase, cytoplasmic transduction domain A"/>
    <property type="match status" value="1"/>
</dbReference>
<name>A0A0D2BEY2_9EURO</name>
<evidence type="ECO:0000256" key="9">
    <source>
        <dbReference type="ARBA" id="ARBA00023136"/>
    </source>
</evidence>
<dbReference type="Gene3D" id="3.30.70.100">
    <property type="match status" value="1"/>
</dbReference>
<dbReference type="Proteomes" id="UP000053328">
    <property type="component" value="Unassembled WGS sequence"/>
</dbReference>
<dbReference type="PANTHER" id="PTHR43520">
    <property type="entry name" value="ATP7, ISOFORM B"/>
    <property type="match status" value="1"/>
</dbReference>
<dbReference type="PROSITE" id="PS50846">
    <property type="entry name" value="HMA_2"/>
    <property type="match status" value="1"/>
</dbReference>
<dbReference type="SFLD" id="SFLDG00002">
    <property type="entry name" value="C1.7:_P-type_atpase_like"/>
    <property type="match status" value="1"/>
</dbReference>
<feature type="transmembrane region" description="Helical" evidence="10">
    <location>
        <begin position="203"/>
        <end position="223"/>
    </location>
</feature>
<dbReference type="InterPro" id="IPR008250">
    <property type="entry name" value="ATPase_P-typ_transduc_dom_A_sf"/>
</dbReference>
<keyword evidence="8 10" id="KW-1133">Transmembrane helix</keyword>
<comment type="similarity">
    <text evidence="2 10">Belongs to the cation transport ATPase (P-type) (TC 3.A.3) family. Type IB subfamily.</text>
</comment>
<dbReference type="PRINTS" id="PR00119">
    <property type="entry name" value="CATATPASE"/>
</dbReference>
<dbReference type="CDD" id="cd00371">
    <property type="entry name" value="HMA"/>
    <property type="match status" value="1"/>
</dbReference>
<feature type="transmembrane region" description="Helical" evidence="10">
    <location>
        <begin position="428"/>
        <end position="451"/>
    </location>
</feature>
<dbReference type="GO" id="GO:0043682">
    <property type="term" value="F:P-type divalent copper transporter activity"/>
    <property type="evidence" value="ECO:0007669"/>
    <property type="project" value="TreeGrafter"/>
</dbReference>
<keyword evidence="9 10" id="KW-0472">Membrane</keyword>
<dbReference type="GO" id="GO:0005507">
    <property type="term" value="F:copper ion binding"/>
    <property type="evidence" value="ECO:0007669"/>
    <property type="project" value="TreeGrafter"/>
</dbReference>
<dbReference type="GeneID" id="27338783"/>
<evidence type="ECO:0000259" key="12">
    <source>
        <dbReference type="PROSITE" id="PS50846"/>
    </source>
</evidence>
<feature type="chain" id="PRO_5002249762" description="HMA domain-containing protein" evidence="11">
    <location>
        <begin position="21"/>
        <end position="806"/>
    </location>
</feature>
<feature type="transmembrane region" description="Helical" evidence="10">
    <location>
        <begin position="235"/>
        <end position="253"/>
    </location>
</feature>
<accession>A0A0D2BEY2</accession>
<dbReference type="GO" id="GO:0012505">
    <property type="term" value="C:endomembrane system"/>
    <property type="evidence" value="ECO:0007669"/>
    <property type="project" value="UniProtKB-SubCell"/>
</dbReference>
<dbReference type="NCBIfam" id="TIGR01494">
    <property type="entry name" value="ATPase_P-type"/>
    <property type="match status" value="2"/>
</dbReference>
<organism evidence="13 14">
    <name type="scientific">Exophiala spinifera</name>
    <dbReference type="NCBI Taxonomy" id="91928"/>
    <lineage>
        <taxon>Eukaryota</taxon>
        <taxon>Fungi</taxon>
        <taxon>Dikarya</taxon>
        <taxon>Ascomycota</taxon>
        <taxon>Pezizomycotina</taxon>
        <taxon>Eurotiomycetes</taxon>
        <taxon>Chaetothyriomycetidae</taxon>
        <taxon>Chaetothyriales</taxon>
        <taxon>Herpotrichiellaceae</taxon>
        <taxon>Exophiala</taxon>
    </lineage>
</organism>
<dbReference type="InterPro" id="IPR044492">
    <property type="entry name" value="P_typ_ATPase_HD_dom"/>
</dbReference>
<evidence type="ECO:0000256" key="7">
    <source>
        <dbReference type="ARBA" id="ARBA00022967"/>
    </source>
</evidence>
<protein>
    <recommendedName>
        <fullName evidence="12">HMA domain-containing protein</fullName>
    </recommendedName>
</protein>
<dbReference type="GO" id="GO:0016020">
    <property type="term" value="C:membrane"/>
    <property type="evidence" value="ECO:0007669"/>
    <property type="project" value="UniProtKB-SubCell"/>
</dbReference>
<dbReference type="SFLD" id="SFLDF00027">
    <property type="entry name" value="p-type_atpase"/>
    <property type="match status" value="1"/>
</dbReference>
<dbReference type="SUPFAM" id="SSF56784">
    <property type="entry name" value="HAD-like"/>
    <property type="match status" value="1"/>
</dbReference>
<dbReference type="VEuPathDB" id="FungiDB:PV08_11700"/>
<evidence type="ECO:0000256" key="4">
    <source>
        <dbReference type="ARBA" id="ARBA00022723"/>
    </source>
</evidence>
<dbReference type="NCBIfam" id="TIGR01525">
    <property type="entry name" value="ATPase-IB_hvy"/>
    <property type="match status" value="1"/>
</dbReference>
<dbReference type="GO" id="GO:0005524">
    <property type="term" value="F:ATP binding"/>
    <property type="evidence" value="ECO:0007669"/>
    <property type="project" value="UniProtKB-UniRule"/>
</dbReference>
<dbReference type="AlphaFoldDB" id="A0A0D2BEY2"/>
<dbReference type="InterPro" id="IPR036163">
    <property type="entry name" value="HMA_dom_sf"/>
</dbReference>
<dbReference type="Pfam" id="PF00702">
    <property type="entry name" value="Hydrolase"/>
    <property type="match status" value="1"/>
</dbReference>
<evidence type="ECO:0000256" key="8">
    <source>
        <dbReference type="ARBA" id="ARBA00022989"/>
    </source>
</evidence>
<dbReference type="InterPro" id="IPR023214">
    <property type="entry name" value="HAD_sf"/>
</dbReference>
<evidence type="ECO:0000313" key="13">
    <source>
        <dbReference type="EMBL" id="KIW09924.1"/>
    </source>
</evidence>
<dbReference type="InterPro" id="IPR023299">
    <property type="entry name" value="ATPase_P-typ_cyto_dom_N"/>
</dbReference>
<dbReference type="GO" id="GO:0055070">
    <property type="term" value="P:copper ion homeostasis"/>
    <property type="evidence" value="ECO:0007669"/>
    <property type="project" value="TreeGrafter"/>
</dbReference>
<evidence type="ECO:0000256" key="5">
    <source>
        <dbReference type="ARBA" id="ARBA00022741"/>
    </source>
</evidence>
<dbReference type="Gene3D" id="3.40.1110.10">
    <property type="entry name" value="Calcium-transporting ATPase, cytoplasmic domain N"/>
    <property type="match status" value="1"/>
</dbReference>
<dbReference type="RefSeq" id="XP_016230140.1">
    <property type="nucleotide sequence ID" value="XM_016386008.1"/>
</dbReference>
<keyword evidence="11" id="KW-0732">Signal</keyword>
<dbReference type="SUPFAM" id="SSF81653">
    <property type="entry name" value="Calcium ATPase, transduction domain A"/>
    <property type="match status" value="1"/>
</dbReference>
<dbReference type="SUPFAM" id="SSF55008">
    <property type="entry name" value="HMA, heavy metal-associated domain"/>
    <property type="match status" value="1"/>
</dbReference>
<evidence type="ECO:0000313" key="14">
    <source>
        <dbReference type="Proteomes" id="UP000053328"/>
    </source>
</evidence>
<evidence type="ECO:0000256" key="3">
    <source>
        <dbReference type="ARBA" id="ARBA00022692"/>
    </source>
</evidence>
<dbReference type="InterPro" id="IPR001757">
    <property type="entry name" value="P_typ_ATPase"/>
</dbReference>
<evidence type="ECO:0000256" key="6">
    <source>
        <dbReference type="ARBA" id="ARBA00022840"/>
    </source>
</evidence>
<dbReference type="OrthoDB" id="432719at2759"/>
<dbReference type="PROSITE" id="PS01047">
    <property type="entry name" value="HMA_1"/>
    <property type="match status" value="1"/>
</dbReference>
<dbReference type="Gene3D" id="3.40.50.1000">
    <property type="entry name" value="HAD superfamily/HAD-like"/>
    <property type="match status" value="1"/>
</dbReference>
<dbReference type="Pfam" id="PF00403">
    <property type="entry name" value="HMA"/>
    <property type="match status" value="1"/>
</dbReference>
<feature type="transmembrane region" description="Helical" evidence="10">
    <location>
        <begin position="777"/>
        <end position="798"/>
    </location>
</feature>
<dbReference type="GO" id="GO:0016887">
    <property type="term" value="F:ATP hydrolysis activity"/>
    <property type="evidence" value="ECO:0007669"/>
    <property type="project" value="InterPro"/>
</dbReference>
<feature type="transmembrane region" description="Helical" evidence="10">
    <location>
        <begin position="164"/>
        <end position="183"/>
    </location>
</feature>
<evidence type="ECO:0000256" key="1">
    <source>
        <dbReference type="ARBA" id="ARBA00004127"/>
    </source>
</evidence>
<dbReference type="HOGENOM" id="CLU_001771_0_3_1"/>
<dbReference type="Pfam" id="PF00122">
    <property type="entry name" value="E1-E2_ATPase"/>
    <property type="match status" value="1"/>
</dbReference>
<dbReference type="InterPro" id="IPR036412">
    <property type="entry name" value="HAD-like_sf"/>
</dbReference>
<sequence>MACCLLAAFVINRFIATCEYFDIKLLEIKYNDFDDGWKTKEEGVQLTSTHLVITGMTCATCTATIERVLQKIQGVEQIDVSLSLETATIVYDALKTSPEDLIREVEQVGYGAQLYERPSNETFRLLCRTEELSSLRRSFNAATLSSSAVLLTERLRATCSARGWGRQYTTSLLVISLLLSSWVKFFDSRFTHRSAWTRGKQGLFTMDTLTSLSLLLGMTLSLFNLGLQGVELGRTYFTSGSFLATVIIGGKYLDALLKKKNMANLAILYRMESEAAVVKVLNGGTYIPAASLRVGQEIVLAPNSVVPCDCYILDGMSTVDQSTMTGESLPVKRTAGDFVCAGTRNLSAPLVAVVHREQYDSSLHRLIDSIAAAAEQKLNGQERMVLATTYFVTGILILTAVGFAMSYVSSEPGLSILQRINVASERAMAILAAACPCVLGLAVPSASMAGIDAAWSQGVLFLNGARTIENLTKLTHVVMDKTGTLTEGRLQVVGAEFTAFFRTDQSLCYRLVCAAERTEAEFHPVGRALFQWALRQMDVREKRYLATTAVRNFSSHPGKGLSCEVEIAHENWRTVHIGSMDFLHNCRIPVAPQNSFPTHQSTMEVYFAVNFAFAGSIHLQDAVRAEAANVVSTLKSLGLEVSMLTGDAPLEAARVSSQLSIPVLASKSLPAEKHSHILALQAQGAKVAMIGDGINDGPAQAAADVGILLSPSPITISGAADILVMSPTLLSLPRIMNIARMTKAQARRNIMFAVVYNATAISLAMGVGRGWGLEVNASAAGTMMAFSSLGLLGSGWWLRQRLKTVG</sequence>
<proteinExistence type="inferred from homology"/>
<dbReference type="PROSITE" id="PS00154">
    <property type="entry name" value="ATPASE_E1_E2"/>
    <property type="match status" value="1"/>
</dbReference>
<dbReference type="STRING" id="91928.A0A0D2BEY2"/>
<dbReference type="InterPro" id="IPR018303">
    <property type="entry name" value="ATPase_P-typ_P_site"/>
</dbReference>
<evidence type="ECO:0000256" key="2">
    <source>
        <dbReference type="ARBA" id="ARBA00006024"/>
    </source>
</evidence>
<evidence type="ECO:0000256" key="10">
    <source>
        <dbReference type="RuleBase" id="RU362081"/>
    </source>
</evidence>
<keyword evidence="4 10" id="KW-0479">Metal-binding</keyword>
<gene>
    <name evidence="13" type="ORF">PV08_11700</name>
</gene>
<keyword evidence="6 10" id="KW-0067">ATP-binding</keyword>
<comment type="subcellular location">
    <subcellularLocation>
        <location evidence="1">Endomembrane system</location>
        <topology evidence="1">Multi-pass membrane protein</topology>
    </subcellularLocation>
    <subcellularLocation>
        <location evidence="10">Membrane</location>
    </subcellularLocation>
</comment>
<keyword evidence="5 10" id="KW-0547">Nucleotide-binding</keyword>
<feature type="transmembrane region" description="Helical" evidence="10">
    <location>
        <begin position="385"/>
        <end position="408"/>
    </location>
</feature>
<feature type="signal peptide" evidence="11">
    <location>
        <begin position="1"/>
        <end position="20"/>
    </location>
</feature>
<keyword evidence="7" id="KW-1278">Translocase</keyword>
<feature type="transmembrane region" description="Helical" evidence="10">
    <location>
        <begin position="750"/>
        <end position="771"/>
    </location>
</feature>
<dbReference type="InterPro" id="IPR027256">
    <property type="entry name" value="P-typ_ATPase_IB"/>
</dbReference>
<dbReference type="InterPro" id="IPR059000">
    <property type="entry name" value="ATPase_P-type_domA"/>
</dbReference>
<dbReference type="InterPro" id="IPR006121">
    <property type="entry name" value="HMA_dom"/>
</dbReference>
<dbReference type="InterPro" id="IPR017969">
    <property type="entry name" value="Heavy-metal-associated_CS"/>
</dbReference>
<reference evidence="13 14" key="1">
    <citation type="submission" date="2015-01" db="EMBL/GenBank/DDBJ databases">
        <title>The Genome Sequence of Exophiala spinifera CBS89968.</title>
        <authorList>
            <consortium name="The Broad Institute Genomics Platform"/>
            <person name="Cuomo C."/>
            <person name="de Hoog S."/>
            <person name="Gorbushina A."/>
            <person name="Stielow B."/>
            <person name="Teixiera M."/>
            <person name="Abouelleil A."/>
            <person name="Chapman S.B."/>
            <person name="Priest M."/>
            <person name="Young S.K."/>
            <person name="Wortman J."/>
            <person name="Nusbaum C."/>
            <person name="Birren B."/>
        </authorList>
    </citation>
    <scope>NUCLEOTIDE SEQUENCE [LARGE SCALE GENOMIC DNA]</scope>
    <source>
        <strain evidence="13 14">CBS 89968</strain>
    </source>
</reference>
<keyword evidence="3 10" id="KW-0812">Transmembrane</keyword>
<dbReference type="PANTHER" id="PTHR43520:SF8">
    <property type="entry name" value="P-TYPE CU(+) TRANSPORTER"/>
    <property type="match status" value="1"/>
</dbReference>
<dbReference type="EMBL" id="KN847501">
    <property type="protein sequence ID" value="KIW09924.1"/>
    <property type="molecule type" value="Genomic_DNA"/>
</dbReference>
<evidence type="ECO:0000256" key="11">
    <source>
        <dbReference type="SAM" id="SignalP"/>
    </source>
</evidence>
<dbReference type="SFLD" id="SFLDS00003">
    <property type="entry name" value="Haloacid_Dehalogenase"/>
    <property type="match status" value="1"/>
</dbReference>